<evidence type="ECO:0000313" key="3">
    <source>
        <dbReference type="EMBL" id="ORZ35555.1"/>
    </source>
</evidence>
<comment type="caution">
    <text evidence="3">The sequence shown here is derived from an EMBL/GenBank/DDBJ whole genome shotgun (WGS) entry which is preliminary data.</text>
</comment>
<dbReference type="PANTHER" id="PTHR48125:SF10">
    <property type="entry name" value="OS12G0136300 PROTEIN"/>
    <property type="match status" value="1"/>
</dbReference>
<dbReference type="InterPro" id="IPR015915">
    <property type="entry name" value="Kelch-typ_b-propeller"/>
</dbReference>
<dbReference type="AlphaFoldDB" id="A0A1Y2HLV1"/>
<sequence>MRNSSTSNRTGRPRPQPRLLATLTLSAILVLAAALCLVSVSVVNAQQASPSPRPPQPSPSDNPQPQPQPQPSPSPSPTRPNQPNPSPSASASASASPSPSPAPNQPGANRPAPGGTSNNDNNSVDDGPTPVDKSTPALALNAFLGTEKPPSAYGIPYATLAKYKDTMYIIGGMADPINNRGAMSTAFALDLTVPQTALKLNATKVADLPNKAAFGNGCAVVMGNQVMVAGGQFEQQDMQKRNPWFSLSPEGGNAWSVKDGTATVPAYHSTCLPGRENLFQLMQGGVDPQPAKPDTLVSSVVSFTDAGVGSLRDTELPQSFGGSFLPINSTHMLAAGGYGQADKVANSRPAMERAVVSIANGARGEVKPMLVQRVLFSSFVYKNKYVIHVGGNVPGKKTGQGGIVEWYDLATQAWPDTAWQIDNKDKGPEAIYAPSAFLHDNHIFIVGGLVKEVQGINPQPNYLRILKIEEQNGNSLAMSWVDEYKPSPPPLRGPLGLTVWAWVGIGLGGFAVLAMGASGWTLFNNRMRARREEQRVKEKAELDYMTRVQYESTPGPNKTAGSSQAAAAAAAAAAAGGAASPTIYYTNSTTTSPSKGGAYVASHATGASSAGGYYAQPVQAQNTGYQYPQYTGSTASGGGATSPYAQAQQSGGYYQQPPASPYYQQQQQGGYYQQQQQQQGGYYQQQPQQGGGYYQGR</sequence>
<dbReference type="Gene3D" id="2.120.10.80">
    <property type="entry name" value="Kelch-type beta propeller"/>
    <property type="match status" value="2"/>
</dbReference>
<reference evidence="3 4" key="1">
    <citation type="submission" date="2016-07" db="EMBL/GenBank/DDBJ databases">
        <title>Pervasive Adenine N6-methylation of Active Genes in Fungi.</title>
        <authorList>
            <consortium name="DOE Joint Genome Institute"/>
            <person name="Mondo S.J."/>
            <person name="Dannebaum R.O."/>
            <person name="Kuo R.C."/>
            <person name="Labutti K."/>
            <person name="Haridas S."/>
            <person name="Kuo A."/>
            <person name="Salamov A."/>
            <person name="Ahrendt S.R."/>
            <person name="Lipzen A."/>
            <person name="Sullivan W."/>
            <person name="Andreopoulos W.B."/>
            <person name="Clum A."/>
            <person name="Lindquist E."/>
            <person name="Daum C."/>
            <person name="Ramamoorthy G.K."/>
            <person name="Gryganskyi A."/>
            <person name="Culley D."/>
            <person name="Magnuson J.K."/>
            <person name="James T.Y."/>
            <person name="O'Malley M.A."/>
            <person name="Stajich J.E."/>
            <person name="Spatafora J.W."/>
            <person name="Visel A."/>
            <person name="Grigoriev I.V."/>
        </authorList>
    </citation>
    <scope>NUCLEOTIDE SEQUENCE [LARGE SCALE GENOMIC DNA]</scope>
    <source>
        <strain evidence="3 4">PL171</strain>
    </source>
</reference>
<evidence type="ECO:0000313" key="4">
    <source>
        <dbReference type="Proteomes" id="UP000193411"/>
    </source>
</evidence>
<feature type="region of interest" description="Disordered" evidence="1">
    <location>
        <begin position="47"/>
        <end position="135"/>
    </location>
</feature>
<evidence type="ECO:0000256" key="1">
    <source>
        <dbReference type="SAM" id="MobiDB-lite"/>
    </source>
</evidence>
<feature type="compositionally biased region" description="Low complexity" evidence="1">
    <location>
        <begin position="87"/>
        <end position="97"/>
    </location>
</feature>
<proteinExistence type="predicted"/>
<keyword evidence="2" id="KW-1133">Transmembrane helix</keyword>
<dbReference type="Proteomes" id="UP000193411">
    <property type="component" value="Unassembled WGS sequence"/>
</dbReference>
<name>A0A1Y2HLV1_9FUNG</name>
<protein>
    <submittedName>
        <fullName evidence="3">Uncharacterized protein</fullName>
    </submittedName>
</protein>
<feature type="compositionally biased region" description="Pro residues" evidence="1">
    <location>
        <begin position="51"/>
        <end position="86"/>
    </location>
</feature>
<keyword evidence="4" id="KW-1185">Reference proteome</keyword>
<feature type="compositionally biased region" description="Low complexity" evidence="1">
    <location>
        <begin position="641"/>
        <end position="688"/>
    </location>
</feature>
<accession>A0A1Y2HLV1</accession>
<feature type="region of interest" description="Disordered" evidence="1">
    <location>
        <begin position="634"/>
        <end position="697"/>
    </location>
</feature>
<keyword evidence="2" id="KW-0812">Transmembrane</keyword>
<dbReference type="PANTHER" id="PTHR48125">
    <property type="entry name" value="LP07818P1"/>
    <property type="match status" value="1"/>
</dbReference>
<organism evidence="3 4">
    <name type="scientific">Catenaria anguillulae PL171</name>
    <dbReference type="NCBI Taxonomy" id="765915"/>
    <lineage>
        <taxon>Eukaryota</taxon>
        <taxon>Fungi</taxon>
        <taxon>Fungi incertae sedis</taxon>
        <taxon>Blastocladiomycota</taxon>
        <taxon>Blastocladiomycetes</taxon>
        <taxon>Blastocladiales</taxon>
        <taxon>Catenariaceae</taxon>
        <taxon>Catenaria</taxon>
    </lineage>
</organism>
<dbReference type="SUPFAM" id="SSF117281">
    <property type="entry name" value="Kelch motif"/>
    <property type="match status" value="2"/>
</dbReference>
<dbReference type="EMBL" id="MCFL01000021">
    <property type="protein sequence ID" value="ORZ35555.1"/>
    <property type="molecule type" value="Genomic_DNA"/>
</dbReference>
<gene>
    <name evidence="3" type="ORF">BCR44DRAFT_1433766</name>
</gene>
<keyword evidence="2" id="KW-0472">Membrane</keyword>
<feature type="compositionally biased region" description="Polar residues" evidence="1">
    <location>
        <begin position="115"/>
        <end position="124"/>
    </location>
</feature>
<dbReference type="OrthoDB" id="5543446at2759"/>
<feature type="transmembrane region" description="Helical" evidence="2">
    <location>
        <begin position="499"/>
        <end position="523"/>
    </location>
</feature>
<evidence type="ECO:0000256" key="2">
    <source>
        <dbReference type="SAM" id="Phobius"/>
    </source>
</evidence>